<feature type="domain" description="Prephenate dehydratase" evidence="10">
    <location>
        <begin position="3"/>
        <end position="186"/>
    </location>
</feature>
<keyword evidence="7 9" id="KW-0456">Lyase</keyword>
<evidence type="ECO:0000256" key="6">
    <source>
        <dbReference type="ARBA" id="ARBA00023222"/>
    </source>
</evidence>
<sequence length="312" mass="32963">MTAFGYLGPEATFTEAALIRLLDERGITDAERVPMHNAEAALAGLVRGELDGAVVPIENSLEGGVPATLDALTRNGKLQIVAETLVQVTFVLAVRPGTQLSDIRSFATHPHGEAQTRTWISEHLGNAHFLPASSTAAAARDLAAGDVEYQAAICPALAAERYGLEVLAAGIGDRADAITRFVLVRTPADLPAPTGADKTTIVAVLSSDRAGALLELLEQFAARGVNMSRIESRPTGDGLGLYQFSIDLQGHIAEARMAEALMGVHRVARRMQFLGSYPAAAGDTVIVDPRTTDASFAEARAWLDTVLSTSRP</sequence>
<dbReference type="EMBL" id="BAABGL010000002">
    <property type="protein sequence ID" value="GAA4383743.1"/>
    <property type="molecule type" value="Genomic_DNA"/>
</dbReference>
<evidence type="ECO:0000256" key="3">
    <source>
        <dbReference type="ARBA" id="ARBA00021872"/>
    </source>
</evidence>
<comment type="catalytic activity">
    <reaction evidence="8 9">
        <text>prephenate + H(+) = 3-phenylpyruvate + CO2 + H2O</text>
        <dbReference type="Rhea" id="RHEA:21648"/>
        <dbReference type="ChEBI" id="CHEBI:15377"/>
        <dbReference type="ChEBI" id="CHEBI:15378"/>
        <dbReference type="ChEBI" id="CHEBI:16526"/>
        <dbReference type="ChEBI" id="CHEBI:18005"/>
        <dbReference type="ChEBI" id="CHEBI:29934"/>
        <dbReference type="EC" id="4.2.1.51"/>
    </reaction>
</comment>
<gene>
    <name evidence="9 12" type="primary">pheA</name>
    <name evidence="12" type="ORF">GCM10023167_03590</name>
</gene>
<dbReference type="PANTHER" id="PTHR21022:SF19">
    <property type="entry name" value="PREPHENATE DEHYDRATASE-RELATED"/>
    <property type="match status" value="1"/>
</dbReference>
<dbReference type="PROSITE" id="PS00858">
    <property type="entry name" value="PREPHENATE_DEHYDR_2"/>
    <property type="match status" value="1"/>
</dbReference>
<evidence type="ECO:0000256" key="7">
    <source>
        <dbReference type="ARBA" id="ARBA00023239"/>
    </source>
</evidence>
<evidence type="ECO:0000259" key="10">
    <source>
        <dbReference type="PROSITE" id="PS51171"/>
    </source>
</evidence>
<comment type="caution">
    <text evidence="12">The sequence shown here is derived from an EMBL/GenBank/DDBJ whole genome shotgun (WGS) entry which is preliminary data.</text>
</comment>
<reference evidence="13" key="1">
    <citation type="journal article" date="2019" name="Int. J. Syst. Evol. Microbiol.">
        <title>The Global Catalogue of Microorganisms (GCM) 10K type strain sequencing project: providing services to taxonomists for standard genome sequencing and annotation.</title>
        <authorList>
            <consortium name="The Broad Institute Genomics Platform"/>
            <consortium name="The Broad Institute Genome Sequencing Center for Infectious Disease"/>
            <person name="Wu L."/>
            <person name="Ma J."/>
        </authorList>
    </citation>
    <scope>NUCLEOTIDE SEQUENCE [LARGE SCALE GENOMIC DNA]</scope>
    <source>
        <strain evidence="13">JCM 17808</strain>
    </source>
</reference>
<dbReference type="SUPFAM" id="SSF55021">
    <property type="entry name" value="ACT-like"/>
    <property type="match status" value="1"/>
</dbReference>
<evidence type="ECO:0000256" key="2">
    <source>
        <dbReference type="ARBA" id="ARBA00013147"/>
    </source>
</evidence>
<dbReference type="Pfam" id="PF01842">
    <property type="entry name" value="ACT"/>
    <property type="match status" value="1"/>
</dbReference>
<keyword evidence="4 9" id="KW-0028">Amino-acid biosynthesis</keyword>
<dbReference type="CDD" id="cd13632">
    <property type="entry name" value="PBP2_Aa-PDT_like"/>
    <property type="match status" value="1"/>
</dbReference>
<dbReference type="CDD" id="cd04905">
    <property type="entry name" value="ACT_CM-PDT"/>
    <property type="match status" value="1"/>
</dbReference>
<keyword evidence="6 9" id="KW-0584">Phenylalanine biosynthesis</keyword>
<dbReference type="PIRSF" id="PIRSF001500">
    <property type="entry name" value="Chor_mut_pdt_Ppr"/>
    <property type="match status" value="1"/>
</dbReference>
<dbReference type="InterPro" id="IPR045865">
    <property type="entry name" value="ACT-like_dom_sf"/>
</dbReference>
<dbReference type="InterPro" id="IPR008242">
    <property type="entry name" value="Chor_mutase/pphenate_deHydtase"/>
</dbReference>
<keyword evidence="13" id="KW-1185">Reference proteome</keyword>
<evidence type="ECO:0000313" key="13">
    <source>
        <dbReference type="Proteomes" id="UP001500642"/>
    </source>
</evidence>
<evidence type="ECO:0000256" key="4">
    <source>
        <dbReference type="ARBA" id="ARBA00022605"/>
    </source>
</evidence>
<evidence type="ECO:0000256" key="1">
    <source>
        <dbReference type="ARBA" id="ARBA00004741"/>
    </source>
</evidence>
<accession>A0ABP8J289</accession>
<dbReference type="SUPFAM" id="SSF53850">
    <property type="entry name" value="Periplasmic binding protein-like II"/>
    <property type="match status" value="1"/>
</dbReference>
<dbReference type="InterPro" id="IPR018528">
    <property type="entry name" value="Preph_deHydtase_CS"/>
</dbReference>
<feature type="domain" description="ACT" evidence="11">
    <location>
        <begin position="201"/>
        <end position="278"/>
    </location>
</feature>
<protein>
    <recommendedName>
        <fullName evidence="3 9">Prephenate dehydratase</fullName>
        <shortName evidence="9">PDT</shortName>
        <ecNumber evidence="2 9">4.2.1.51</ecNumber>
    </recommendedName>
</protein>
<evidence type="ECO:0000256" key="8">
    <source>
        <dbReference type="ARBA" id="ARBA00047848"/>
    </source>
</evidence>
<evidence type="ECO:0000259" key="11">
    <source>
        <dbReference type="PROSITE" id="PS51671"/>
    </source>
</evidence>
<dbReference type="Proteomes" id="UP001500642">
    <property type="component" value="Unassembled WGS sequence"/>
</dbReference>
<evidence type="ECO:0000256" key="9">
    <source>
        <dbReference type="RuleBase" id="RU361254"/>
    </source>
</evidence>
<dbReference type="EC" id="4.2.1.51" evidence="2 9"/>
<dbReference type="PANTHER" id="PTHR21022">
    <property type="entry name" value="PREPHENATE DEHYDRATASE P PROTEIN"/>
    <property type="match status" value="1"/>
</dbReference>
<comment type="pathway">
    <text evidence="1 9">Amino-acid biosynthesis; L-phenylalanine biosynthesis; phenylpyruvate from prephenate: step 1/1.</text>
</comment>
<proteinExistence type="predicted"/>
<dbReference type="InterPro" id="IPR002912">
    <property type="entry name" value="ACT_dom"/>
</dbReference>
<dbReference type="Gene3D" id="3.30.70.260">
    <property type="match status" value="1"/>
</dbReference>
<dbReference type="Pfam" id="PF00800">
    <property type="entry name" value="PDT"/>
    <property type="match status" value="1"/>
</dbReference>
<name>A0ABP8J289_9MICO</name>
<dbReference type="NCBIfam" id="NF008865">
    <property type="entry name" value="PRK11898.1"/>
    <property type="match status" value="1"/>
</dbReference>
<organism evidence="12 13">
    <name type="scientific">Brevibacterium pityocampae</name>
    <dbReference type="NCBI Taxonomy" id="506594"/>
    <lineage>
        <taxon>Bacteria</taxon>
        <taxon>Bacillati</taxon>
        <taxon>Actinomycetota</taxon>
        <taxon>Actinomycetes</taxon>
        <taxon>Micrococcales</taxon>
        <taxon>Brevibacteriaceae</taxon>
        <taxon>Brevibacterium</taxon>
    </lineage>
</organism>
<keyword evidence="5 9" id="KW-0057">Aromatic amino acid biosynthesis</keyword>
<dbReference type="PROSITE" id="PS51171">
    <property type="entry name" value="PREPHENATE_DEHYDR_3"/>
    <property type="match status" value="1"/>
</dbReference>
<evidence type="ECO:0000256" key="5">
    <source>
        <dbReference type="ARBA" id="ARBA00023141"/>
    </source>
</evidence>
<dbReference type="RefSeq" id="WP_345029349.1">
    <property type="nucleotide sequence ID" value="NZ_BAABGL010000002.1"/>
</dbReference>
<dbReference type="InterPro" id="IPR001086">
    <property type="entry name" value="Preph_deHydtase"/>
</dbReference>
<dbReference type="Gene3D" id="3.40.190.10">
    <property type="entry name" value="Periplasmic binding protein-like II"/>
    <property type="match status" value="2"/>
</dbReference>
<evidence type="ECO:0000313" key="12">
    <source>
        <dbReference type="EMBL" id="GAA4383743.1"/>
    </source>
</evidence>
<dbReference type="PROSITE" id="PS51671">
    <property type="entry name" value="ACT"/>
    <property type="match status" value="1"/>
</dbReference>
<dbReference type="PROSITE" id="PS00857">
    <property type="entry name" value="PREPHENATE_DEHYDR_1"/>
    <property type="match status" value="1"/>
</dbReference>